<feature type="transmembrane region" description="Helical" evidence="8">
    <location>
        <begin position="693"/>
        <end position="717"/>
    </location>
</feature>
<dbReference type="InterPro" id="IPR001054">
    <property type="entry name" value="A/G_cyclase"/>
</dbReference>
<evidence type="ECO:0000256" key="1">
    <source>
        <dbReference type="ARBA" id="ARBA00004370"/>
    </source>
</evidence>
<dbReference type="InterPro" id="IPR029787">
    <property type="entry name" value="Nucleotide_cyclase"/>
</dbReference>
<comment type="subcellular location">
    <subcellularLocation>
        <location evidence="1">Membrane</location>
    </subcellularLocation>
</comment>
<reference evidence="11 12" key="1">
    <citation type="submission" date="2024-04" db="EMBL/GenBank/DDBJ databases">
        <title>Tritrichomonas musculus Genome.</title>
        <authorList>
            <person name="Alves-Ferreira E."/>
            <person name="Grigg M."/>
            <person name="Lorenzi H."/>
            <person name="Galac M."/>
        </authorList>
    </citation>
    <scope>NUCLEOTIDE SEQUENCE [LARGE SCALE GENOMIC DNA]</scope>
    <source>
        <strain evidence="11 12">EAF2021</strain>
    </source>
</reference>
<dbReference type="InterPro" id="IPR035965">
    <property type="entry name" value="PAS-like_dom_sf"/>
</dbReference>
<evidence type="ECO:0000313" key="11">
    <source>
        <dbReference type="EMBL" id="KAK8841554.1"/>
    </source>
</evidence>
<dbReference type="Proteomes" id="UP001470230">
    <property type="component" value="Unassembled WGS sequence"/>
</dbReference>
<dbReference type="SUPFAM" id="SSF55073">
    <property type="entry name" value="Nucleotide cyclase"/>
    <property type="match status" value="1"/>
</dbReference>
<dbReference type="Gene3D" id="3.30.70.1230">
    <property type="entry name" value="Nucleotide cyclase"/>
    <property type="match status" value="1"/>
</dbReference>
<dbReference type="SUPFAM" id="SSF55785">
    <property type="entry name" value="PYP-like sensor domain (PAS domain)"/>
    <property type="match status" value="1"/>
</dbReference>
<feature type="transmembrane region" description="Helical" evidence="8">
    <location>
        <begin position="619"/>
        <end position="643"/>
    </location>
</feature>
<keyword evidence="6" id="KW-0456">Lyase</keyword>
<comment type="caution">
    <text evidence="11">The sequence shown here is derived from an EMBL/GenBank/DDBJ whole genome shotgun (WGS) entry which is preliminary data.</text>
</comment>
<name>A0ABR2H5Q6_9EUKA</name>
<protein>
    <recommendedName>
        <fullName evidence="13">Adenylate and Guanylate cyclase catalytic domain containing protein</fullName>
    </recommendedName>
</protein>
<evidence type="ECO:0000256" key="2">
    <source>
        <dbReference type="ARBA" id="ARBA00022692"/>
    </source>
</evidence>
<evidence type="ECO:0000256" key="3">
    <source>
        <dbReference type="ARBA" id="ARBA00022741"/>
    </source>
</evidence>
<evidence type="ECO:0000259" key="9">
    <source>
        <dbReference type="PROSITE" id="PS50112"/>
    </source>
</evidence>
<dbReference type="InterPro" id="IPR050401">
    <property type="entry name" value="Cyclic_nucleotide_synthase"/>
</dbReference>
<feature type="transmembrane region" description="Helical" evidence="8">
    <location>
        <begin position="897"/>
        <end position="919"/>
    </location>
</feature>
<feature type="region of interest" description="Disordered" evidence="7">
    <location>
        <begin position="328"/>
        <end position="354"/>
    </location>
</feature>
<accession>A0ABR2H5Q6</accession>
<dbReference type="Pfam" id="PF13426">
    <property type="entry name" value="PAS_9"/>
    <property type="match status" value="1"/>
</dbReference>
<dbReference type="NCBIfam" id="TIGR00229">
    <property type="entry name" value="sensory_box"/>
    <property type="match status" value="1"/>
</dbReference>
<dbReference type="CDD" id="cd07302">
    <property type="entry name" value="CHD"/>
    <property type="match status" value="1"/>
</dbReference>
<dbReference type="PROSITE" id="PS50112">
    <property type="entry name" value="PAS"/>
    <property type="match status" value="1"/>
</dbReference>
<proteinExistence type="predicted"/>
<evidence type="ECO:0000256" key="5">
    <source>
        <dbReference type="ARBA" id="ARBA00023136"/>
    </source>
</evidence>
<keyword evidence="2 8" id="KW-0812">Transmembrane</keyword>
<dbReference type="PANTHER" id="PTHR11920">
    <property type="entry name" value="GUANYLYL CYCLASE"/>
    <property type="match status" value="1"/>
</dbReference>
<evidence type="ECO:0000256" key="4">
    <source>
        <dbReference type="ARBA" id="ARBA00022989"/>
    </source>
</evidence>
<feature type="domain" description="Guanylate cyclase" evidence="10">
    <location>
        <begin position="1119"/>
        <end position="1251"/>
    </location>
</feature>
<evidence type="ECO:0008006" key="13">
    <source>
        <dbReference type="Google" id="ProtNLM"/>
    </source>
</evidence>
<dbReference type="SMART" id="SM00044">
    <property type="entry name" value="CYCc"/>
    <property type="match status" value="1"/>
</dbReference>
<dbReference type="InterPro" id="IPR000014">
    <property type="entry name" value="PAS"/>
</dbReference>
<evidence type="ECO:0000256" key="7">
    <source>
        <dbReference type="SAM" id="MobiDB-lite"/>
    </source>
</evidence>
<evidence type="ECO:0000313" key="12">
    <source>
        <dbReference type="Proteomes" id="UP001470230"/>
    </source>
</evidence>
<keyword evidence="4 8" id="KW-1133">Transmembrane helix</keyword>
<organism evidence="11 12">
    <name type="scientific">Tritrichomonas musculus</name>
    <dbReference type="NCBI Taxonomy" id="1915356"/>
    <lineage>
        <taxon>Eukaryota</taxon>
        <taxon>Metamonada</taxon>
        <taxon>Parabasalia</taxon>
        <taxon>Tritrichomonadida</taxon>
        <taxon>Tritrichomonadidae</taxon>
        <taxon>Tritrichomonas</taxon>
    </lineage>
</organism>
<keyword evidence="12" id="KW-1185">Reference proteome</keyword>
<dbReference type="EMBL" id="JAPFFF010000041">
    <property type="protein sequence ID" value="KAK8841554.1"/>
    <property type="molecule type" value="Genomic_DNA"/>
</dbReference>
<dbReference type="Gene3D" id="3.30.450.20">
    <property type="entry name" value="PAS domain"/>
    <property type="match status" value="1"/>
</dbReference>
<dbReference type="CDD" id="cd00130">
    <property type="entry name" value="PAS"/>
    <property type="match status" value="1"/>
</dbReference>
<keyword evidence="5 8" id="KW-0472">Membrane</keyword>
<feature type="domain" description="PAS" evidence="9">
    <location>
        <begin position="967"/>
        <end position="1030"/>
    </location>
</feature>
<feature type="transmembrane region" description="Helical" evidence="8">
    <location>
        <begin position="39"/>
        <end position="58"/>
    </location>
</feature>
<dbReference type="PANTHER" id="PTHR11920:SF335">
    <property type="entry name" value="GUANYLATE CYCLASE"/>
    <property type="match status" value="1"/>
</dbReference>
<dbReference type="PROSITE" id="PS50125">
    <property type="entry name" value="GUANYLATE_CYCLASE_2"/>
    <property type="match status" value="1"/>
</dbReference>
<keyword evidence="3" id="KW-0547">Nucleotide-binding</keyword>
<evidence type="ECO:0000256" key="6">
    <source>
        <dbReference type="ARBA" id="ARBA00023239"/>
    </source>
</evidence>
<dbReference type="Pfam" id="PF00211">
    <property type="entry name" value="Guanylate_cyc"/>
    <property type="match status" value="1"/>
</dbReference>
<feature type="transmembrane region" description="Helical" evidence="8">
    <location>
        <begin position="398"/>
        <end position="420"/>
    </location>
</feature>
<evidence type="ECO:0000256" key="8">
    <source>
        <dbReference type="SAM" id="Phobius"/>
    </source>
</evidence>
<evidence type="ECO:0000259" key="10">
    <source>
        <dbReference type="PROSITE" id="PS50125"/>
    </source>
</evidence>
<sequence length="1295" mass="148876">MSCVHDLGNALQTSILCSLIFNDIFRIVVEYYPQIKQEIFVLICLAVFVIFTIVSYVITKLIRKRINQDLSNSKMNSPQNFDKENLRVFDPTIDGKFAYFNELGLDKNMKKAMIYLIVGLTSASDMFVDFSLPQFCIDNYKTNPEMIVLLIHLLSYFKSEKKRLNATLKEFHSLRTDYIYGHFIYMQAHRIKVFRQVVSTNLSSVKLDELKLHSEDLENQIKSFWSLTTASTATLEQLEKRQRRLNNLWDESIEDNWSSVSFREEHIHFLIESCADYHRAAKMENIKEKVELMNRNRDDLCFLSLLLCFPQYYEKKIVNISEIFSNKKQKNDSSNSSSSVINQENNASSSDEKVSCSSNEYDITQEEQIANTIISSGRLRLSMQNALNNVKPKMNRALVIYSIISILASSILIITTFAVFLNSASSFNDWNTEVEVVVDLRLAFMKSFLSLSIMAGKLTDRFQIDEIKCDNFIKVNDLSVFLDESTKFDELTKTFVDESRAQLWNLMDAILSLALKGNNISSLTSILYDRSITSNICSNGSIIDTDQWSMEKAINFEILSFAVLSDDGDNVNTWYAENTYWCHVITTLPDVEKMFSVVQNELTYDISNSSARSSNKIKIAMIVIGPAHFLFFVLQLPIIIYLFSQEINHLIKIMLSTDQEYKEQARKNVSLIVVNENNEIVPPITKVSFNWKIFLFSFLIFLAFCCFILFEELILYYSMEFTKKMRNVGFFHCYFSLTRSYIIEILIDILNAIYNVNIPKYYLTNEAFKERIYFLLKAFQRNAYVILNDSPECPSSVGKDPVIDRIVLNSFCKTSSNFVNLHDSYECASLNRLFATFHSLIEKITEEIELFDGSFKGDELSNLYHLIFVHLIPLNRDAEERFNDIQKDYVHNYSLNLILFFICGIVFLIIWSILMAFIINNFRRIFNMAICLIRRLSPVGFINNTELINYLLYKKSEEIEMGVTHAIFNSSFDGIICMNLDGIVEIINKSFANDYGYSTEQLVGQLIGTIFDNASREKLENQLKLIKNHESTGYTQDVICFTNDGRAVPSFITLFATKQNENSLILVIRDQTILLQKKKRLELAKKRSQDLLEQIMPSKVLAMIKEGKSEITFSVPSASVMFVDIVNFSNFSADLSPQQIMGTLSTLFGAFDVWIQKYPFMTKIKLIGDIYMAACGLFAVDEEQSVIAKQCIDFALHVLNILDDTNIKLNMCLQIRIGINSDGPIIAGVLGNENRVFDIIGDTINVASRLEHKAEPGHILMSEKTFNLVKDFKYRITPKGEMFLKGKGNMKAYEI</sequence>
<gene>
    <name evidence="11" type="ORF">M9Y10_027178</name>
</gene>
<feature type="compositionally biased region" description="Polar residues" evidence="7">
    <location>
        <begin position="340"/>
        <end position="354"/>
    </location>
</feature>